<name>A0A0H1BPX0_9EURO</name>
<evidence type="ECO:0000313" key="1">
    <source>
        <dbReference type="EMBL" id="KLJ11226.1"/>
    </source>
</evidence>
<comment type="caution">
    <text evidence="1">The sequence shown here is derived from an EMBL/GenBank/DDBJ whole genome shotgun (WGS) entry which is preliminary data.</text>
</comment>
<sequence length="107" mass="11887">MGRQVTTATTAGENLADLGFWESHSTQSPVNNAAYLALRRGYLSRGWDDGQENKSTVGGKLKYSVGNPPTSRPTILPRRQRWWLAGTINRCEWMPVLTSDGSEVEFS</sequence>
<reference evidence="2" key="1">
    <citation type="journal article" date="2015" name="PLoS Genet.">
        <title>The dynamic genome and transcriptome of the human fungal pathogen Blastomyces and close relative Emmonsia.</title>
        <authorList>
            <person name="Munoz J.F."/>
            <person name="Gauthier G.M."/>
            <person name="Desjardins C.A."/>
            <person name="Gallo J.E."/>
            <person name="Holder J."/>
            <person name="Sullivan T.D."/>
            <person name="Marty A.J."/>
            <person name="Carmen J.C."/>
            <person name="Chen Z."/>
            <person name="Ding L."/>
            <person name="Gujja S."/>
            <person name="Magrini V."/>
            <person name="Misas E."/>
            <person name="Mitreva M."/>
            <person name="Priest M."/>
            <person name="Saif S."/>
            <person name="Whiston E.A."/>
            <person name="Young S."/>
            <person name="Zeng Q."/>
            <person name="Goldman W.E."/>
            <person name="Mardis E.R."/>
            <person name="Taylor J.W."/>
            <person name="McEwen J.G."/>
            <person name="Clay O.K."/>
            <person name="Klein B.S."/>
            <person name="Cuomo C.A."/>
        </authorList>
    </citation>
    <scope>NUCLEOTIDE SEQUENCE [LARGE SCALE GENOMIC DNA]</scope>
    <source>
        <strain evidence="2">UAMH 139</strain>
    </source>
</reference>
<organism evidence="1 2">
    <name type="scientific">Blastomyces silverae</name>
    <dbReference type="NCBI Taxonomy" id="2060906"/>
    <lineage>
        <taxon>Eukaryota</taxon>
        <taxon>Fungi</taxon>
        <taxon>Dikarya</taxon>
        <taxon>Ascomycota</taxon>
        <taxon>Pezizomycotina</taxon>
        <taxon>Eurotiomycetes</taxon>
        <taxon>Eurotiomycetidae</taxon>
        <taxon>Onygenales</taxon>
        <taxon>Ajellomycetaceae</taxon>
        <taxon>Blastomyces</taxon>
    </lineage>
</organism>
<dbReference type="EMBL" id="LDEV01001683">
    <property type="protein sequence ID" value="KLJ11226.1"/>
    <property type="molecule type" value="Genomic_DNA"/>
</dbReference>
<protein>
    <submittedName>
        <fullName evidence="1">Uncharacterized protein</fullName>
    </submittedName>
</protein>
<keyword evidence="2" id="KW-1185">Reference proteome</keyword>
<accession>A0A0H1BPX0</accession>
<evidence type="ECO:0000313" key="2">
    <source>
        <dbReference type="Proteomes" id="UP000053573"/>
    </source>
</evidence>
<dbReference type="Proteomes" id="UP000053573">
    <property type="component" value="Unassembled WGS sequence"/>
</dbReference>
<proteinExistence type="predicted"/>
<dbReference type="AlphaFoldDB" id="A0A0H1BPX0"/>
<gene>
    <name evidence="1" type="ORF">EMPG_13482</name>
</gene>